<comment type="caution">
    <text evidence="4">The sequence shown here is derived from an EMBL/GenBank/DDBJ whole genome shotgun (WGS) entry which is preliminary data.</text>
</comment>
<organism evidence="4 5">
    <name type="scientific">Planococcus koreensis</name>
    <dbReference type="NCBI Taxonomy" id="112331"/>
    <lineage>
        <taxon>Bacteria</taxon>
        <taxon>Bacillati</taxon>
        <taxon>Bacillota</taxon>
        <taxon>Bacilli</taxon>
        <taxon>Bacillales</taxon>
        <taxon>Caryophanaceae</taxon>
        <taxon>Planococcus</taxon>
    </lineage>
</organism>
<evidence type="ECO:0000313" key="4">
    <source>
        <dbReference type="EMBL" id="MBB5180449.1"/>
    </source>
</evidence>
<dbReference type="CDD" id="cd03768">
    <property type="entry name" value="SR_ResInv"/>
    <property type="match status" value="1"/>
</dbReference>
<dbReference type="OrthoDB" id="9797501at2"/>
<dbReference type="SMART" id="SM00857">
    <property type="entry name" value="Resolvase"/>
    <property type="match status" value="1"/>
</dbReference>
<dbReference type="Pfam" id="PF02796">
    <property type="entry name" value="HTH_7"/>
    <property type="match status" value="1"/>
</dbReference>
<evidence type="ECO:0000313" key="5">
    <source>
        <dbReference type="Proteomes" id="UP000525923"/>
    </source>
</evidence>
<dbReference type="PANTHER" id="PTHR30461:SF2">
    <property type="entry name" value="SERINE RECOMBINASE PINE-RELATED"/>
    <property type="match status" value="1"/>
</dbReference>
<dbReference type="GO" id="GO:0000150">
    <property type="term" value="F:DNA strand exchange activity"/>
    <property type="evidence" value="ECO:0007669"/>
    <property type="project" value="InterPro"/>
</dbReference>
<protein>
    <submittedName>
        <fullName evidence="4">DNA invertase Pin-like site-specific DNA recombinase</fullName>
    </submittedName>
</protein>
<dbReference type="Proteomes" id="UP000525923">
    <property type="component" value="Unassembled WGS sequence"/>
</dbReference>
<evidence type="ECO:0000256" key="2">
    <source>
        <dbReference type="ARBA" id="ARBA00023172"/>
    </source>
</evidence>
<dbReference type="PANTHER" id="PTHR30461">
    <property type="entry name" value="DNA-INVERTASE FROM LAMBDOID PROPHAGE"/>
    <property type="match status" value="1"/>
</dbReference>
<dbReference type="Gene3D" id="1.10.10.60">
    <property type="entry name" value="Homeodomain-like"/>
    <property type="match status" value="1"/>
</dbReference>
<dbReference type="EMBL" id="JACHHE010000004">
    <property type="protein sequence ID" value="MBB5180449.1"/>
    <property type="molecule type" value="Genomic_DNA"/>
</dbReference>
<dbReference type="InterPro" id="IPR050639">
    <property type="entry name" value="SSR_resolvase"/>
</dbReference>
<feature type="domain" description="Resolvase/invertase-type recombinase catalytic" evidence="3">
    <location>
        <begin position="1"/>
        <end position="133"/>
    </location>
</feature>
<accession>A0A7W8CT77</accession>
<dbReference type="InterPro" id="IPR006120">
    <property type="entry name" value="Resolvase_HTH_dom"/>
</dbReference>
<dbReference type="GO" id="GO:0003677">
    <property type="term" value="F:DNA binding"/>
    <property type="evidence" value="ECO:0007669"/>
    <property type="project" value="UniProtKB-KW"/>
</dbReference>
<dbReference type="AlphaFoldDB" id="A0A7W8CT77"/>
<evidence type="ECO:0000259" key="3">
    <source>
        <dbReference type="PROSITE" id="PS51736"/>
    </source>
</evidence>
<dbReference type="SUPFAM" id="SSF53041">
    <property type="entry name" value="Resolvase-like"/>
    <property type="match status" value="1"/>
</dbReference>
<dbReference type="Pfam" id="PF00239">
    <property type="entry name" value="Resolvase"/>
    <property type="match status" value="1"/>
</dbReference>
<keyword evidence="1" id="KW-0238">DNA-binding</keyword>
<dbReference type="InterPro" id="IPR006119">
    <property type="entry name" value="Resolv_N"/>
</dbReference>
<evidence type="ECO:0000256" key="1">
    <source>
        <dbReference type="ARBA" id="ARBA00023125"/>
    </source>
</evidence>
<dbReference type="RefSeq" id="WP_135505566.1">
    <property type="nucleotide sequence ID" value="NZ_JACHHE010000004.1"/>
</dbReference>
<dbReference type="Gene3D" id="3.40.50.1390">
    <property type="entry name" value="Resolvase, N-terminal catalytic domain"/>
    <property type="match status" value="1"/>
</dbReference>
<name>A0A7W8CT77_9BACL</name>
<keyword evidence="2" id="KW-0233">DNA recombination</keyword>
<gene>
    <name evidence="4" type="ORF">HNQ44_001877</name>
</gene>
<dbReference type="PROSITE" id="PS51736">
    <property type="entry name" value="RECOMBINASES_3"/>
    <property type="match status" value="1"/>
</dbReference>
<dbReference type="InterPro" id="IPR036162">
    <property type="entry name" value="Resolvase-like_N_sf"/>
</dbReference>
<keyword evidence="5" id="KW-1185">Reference proteome</keyword>
<proteinExistence type="predicted"/>
<sequence length="180" mass="20265">MLIGYARPSAEDPVCENQVAQLKNAGCQEIYVEEHASPKKRIRLYELLEQAGSGDKIIVSKLYTLGDSTRHLVELMDTMQAKNLSLLSMREEIDTANEQQYPFQKILHCLADFQSDAISEKTRAGLSAAKEKGAVSGRPRKADENVKKAIEMYESKQYSLADIKEKTGISKSTLYRYLEN</sequence>
<reference evidence="4 5" key="1">
    <citation type="submission" date="2020-08" db="EMBL/GenBank/DDBJ databases">
        <title>Genomic Encyclopedia of Type Strains, Phase IV (KMG-IV): sequencing the most valuable type-strain genomes for metagenomic binning, comparative biology and taxonomic classification.</title>
        <authorList>
            <person name="Goeker M."/>
        </authorList>
    </citation>
    <scope>NUCLEOTIDE SEQUENCE [LARGE SCALE GENOMIC DNA]</scope>
    <source>
        <strain evidence="4 5">DSM 15895</strain>
    </source>
</reference>